<proteinExistence type="predicted"/>
<accession>A0A376G0B6</accession>
<organism evidence="1 2">
    <name type="scientific">Empedobacter falsenii</name>
    <dbReference type="NCBI Taxonomy" id="343874"/>
    <lineage>
        <taxon>Bacteria</taxon>
        <taxon>Pseudomonadati</taxon>
        <taxon>Bacteroidota</taxon>
        <taxon>Flavobacteriia</taxon>
        <taxon>Flavobacteriales</taxon>
        <taxon>Weeksellaceae</taxon>
        <taxon>Empedobacter</taxon>
    </lineage>
</organism>
<dbReference type="Proteomes" id="UP000254737">
    <property type="component" value="Unassembled WGS sequence"/>
</dbReference>
<dbReference type="CDD" id="cd11579">
    <property type="entry name" value="Glyco_tran_WbsX"/>
    <property type="match status" value="1"/>
</dbReference>
<reference evidence="1 2" key="1">
    <citation type="submission" date="2018-06" db="EMBL/GenBank/DDBJ databases">
        <authorList>
            <consortium name="Pathogen Informatics"/>
            <person name="Doyle S."/>
        </authorList>
    </citation>
    <scope>NUCLEOTIDE SEQUENCE [LARGE SCALE GENOMIC DNA]</scope>
    <source>
        <strain evidence="1 2">NCTC13456</strain>
    </source>
</reference>
<dbReference type="RefSeq" id="WP_114998897.1">
    <property type="nucleotide sequence ID" value="NZ_UFXS01000001.1"/>
</dbReference>
<dbReference type="InterPro" id="IPR032719">
    <property type="entry name" value="WbsX"/>
</dbReference>
<name>A0A376G0B6_9FLAO</name>
<evidence type="ECO:0000313" key="1">
    <source>
        <dbReference type="EMBL" id="STD54069.1"/>
    </source>
</evidence>
<evidence type="ECO:0008006" key="3">
    <source>
        <dbReference type="Google" id="ProtNLM"/>
    </source>
</evidence>
<evidence type="ECO:0000313" key="2">
    <source>
        <dbReference type="Proteomes" id="UP000254737"/>
    </source>
</evidence>
<dbReference type="AlphaFoldDB" id="A0A376G0B6"/>
<dbReference type="PANTHER" id="PTHR41244:SF1">
    <property type="entry name" value="GLYCOSYLTRANSFERASE"/>
    <property type="match status" value="1"/>
</dbReference>
<gene>
    <name evidence="1" type="ORF">NCTC13456_00824</name>
</gene>
<sequence length="372" mass="44761">MIRPVAIYLPQFHPFDENNEWWGEGFTEWTNVTKAKPLFDNHYQPQLPADLGFYDLRLKEARVAQELLAKQYGIYGFCYYHYWFNGKRLMQEPIDRKLKNPDESLPFMFCWANENWTRTWDGNEKEVLIEQKYSESDDEDHINFLIPIFKDERYIKVNGKPIIVVYKPYVLPNIKKTIKMWRTIAKNHGLELYVCHMVFSHTPKWDKLIEGFDAAIDFEPFGIRRENVFTEISNRNKDSKSNFLKNVLNRFIKEKQENKLNKIPYQWMSEKLTLQKSINFKIFPSLVPGWDNTSRRGSNPTLILENSTPEYFEDWLNKINNDFIPYSNDENFIFINAWNEWAEGNHLEPDQKYGKKYLEVVQRQFKKYHEKN</sequence>
<dbReference type="EMBL" id="UFXS01000001">
    <property type="protein sequence ID" value="STD54069.1"/>
    <property type="molecule type" value="Genomic_DNA"/>
</dbReference>
<dbReference type="PANTHER" id="PTHR41244">
    <property type="entry name" value="RHAMNAN SYNTHESIS F"/>
    <property type="match status" value="1"/>
</dbReference>
<dbReference type="Pfam" id="PF14307">
    <property type="entry name" value="Glyco_tran_WbsX"/>
    <property type="match status" value="1"/>
</dbReference>
<dbReference type="Gene3D" id="3.20.20.80">
    <property type="entry name" value="Glycosidases"/>
    <property type="match status" value="1"/>
</dbReference>
<protein>
    <recommendedName>
        <fullName evidence="3">Glycosyl hydrolase</fullName>
    </recommendedName>
</protein>